<reference evidence="1" key="1">
    <citation type="submission" date="2014-11" db="EMBL/GenBank/DDBJ databases">
        <authorList>
            <person name="Amaro Gonzalez C."/>
        </authorList>
    </citation>
    <scope>NUCLEOTIDE SEQUENCE</scope>
</reference>
<dbReference type="EMBL" id="GBXM01013528">
    <property type="protein sequence ID" value="JAH95049.1"/>
    <property type="molecule type" value="Transcribed_RNA"/>
</dbReference>
<accession>A0A0E9WXB2</accession>
<organism evidence="1">
    <name type="scientific">Anguilla anguilla</name>
    <name type="common">European freshwater eel</name>
    <name type="synonym">Muraena anguilla</name>
    <dbReference type="NCBI Taxonomy" id="7936"/>
    <lineage>
        <taxon>Eukaryota</taxon>
        <taxon>Metazoa</taxon>
        <taxon>Chordata</taxon>
        <taxon>Craniata</taxon>
        <taxon>Vertebrata</taxon>
        <taxon>Euteleostomi</taxon>
        <taxon>Actinopterygii</taxon>
        <taxon>Neopterygii</taxon>
        <taxon>Teleostei</taxon>
        <taxon>Anguilliformes</taxon>
        <taxon>Anguillidae</taxon>
        <taxon>Anguilla</taxon>
    </lineage>
</organism>
<sequence>MAVSIGTLFYEHLTFHKGSRNPCICGRALCAMLTAMAAAYFRKLEQASLVQTWVGVWKQTFFSASTEMSSLGCGSLRSGNNCFCDFKIRNK</sequence>
<evidence type="ECO:0000313" key="1">
    <source>
        <dbReference type="EMBL" id="JAH95049.1"/>
    </source>
</evidence>
<name>A0A0E9WXB2_ANGAN</name>
<dbReference type="AlphaFoldDB" id="A0A0E9WXB2"/>
<reference evidence="1" key="2">
    <citation type="journal article" date="2015" name="Fish Shellfish Immunol.">
        <title>Early steps in the European eel (Anguilla anguilla)-Vibrio vulnificus interaction in the gills: Role of the RtxA13 toxin.</title>
        <authorList>
            <person name="Callol A."/>
            <person name="Pajuelo D."/>
            <person name="Ebbesson L."/>
            <person name="Teles M."/>
            <person name="MacKenzie S."/>
            <person name="Amaro C."/>
        </authorList>
    </citation>
    <scope>NUCLEOTIDE SEQUENCE</scope>
</reference>
<proteinExistence type="predicted"/>
<protein>
    <submittedName>
        <fullName evidence="1">Uncharacterized protein</fullName>
    </submittedName>
</protein>